<dbReference type="InterPro" id="IPR036485">
    <property type="entry name" value="Glu_synth_asu_C_sf"/>
</dbReference>
<evidence type="ECO:0000259" key="1">
    <source>
        <dbReference type="Pfam" id="PF01493"/>
    </source>
</evidence>
<sequence length="241" mass="25900">MMIDAKNLHFKALNERINEAAGEQVVVRNCCGQRYIASGLSGKRLELYGTPGNALGAYLDGSTILLHGNAQEAVGDTMNAGEIDIDGMAGDATGYAMRGGSIFIHGNVGYRAGIHMKEYQDKKPLLVVGGAAGSFLGEYQAGGTIIVLGLHAAERVPVGNFCGTGMHGGVIYLRAESLPVDFSERLLSKKAEQADLEAIMPALRRFCSLFHEDLEAITARNFYVIRPNTNNPYKQLYAAES</sequence>
<dbReference type="Gene3D" id="2.160.20.60">
    <property type="entry name" value="Glutamate synthase, alpha subunit, C-terminal domain"/>
    <property type="match status" value="1"/>
</dbReference>
<dbReference type="PANTHER" id="PTHR39673">
    <property type="entry name" value="TUNGSTEN FORMYLMETHANOFURAN DEHYDROGENASE, SUBUNIT C (FWDC)"/>
    <property type="match status" value="1"/>
</dbReference>
<dbReference type="InterPro" id="IPR002489">
    <property type="entry name" value="Glu_synth_asu_C"/>
</dbReference>
<gene>
    <name evidence="2" type="ORF">DPQ25_07415</name>
</gene>
<dbReference type="EMBL" id="QLYR01000003">
    <property type="protein sequence ID" value="RAQ29301.1"/>
    <property type="molecule type" value="Genomic_DNA"/>
</dbReference>
<feature type="domain" description="Glutamate synthase alpha subunit C-terminal" evidence="1">
    <location>
        <begin position="23"/>
        <end position="177"/>
    </location>
</feature>
<dbReference type="PIRSF" id="PIRSF006519">
    <property type="entry name" value="GOGAT_dom3"/>
    <property type="match status" value="1"/>
</dbReference>
<dbReference type="InterPro" id="IPR012061">
    <property type="entry name" value="Glu_synth_lsu_3"/>
</dbReference>
<name>A0A328UE56_9FIRM</name>
<dbReference type="Pfam" id="PF01493">
    <property type="entry name" value="GXGXG"/>
    <property type="match status" value="1"/>
</dbReference>
<evidence type="ECO:0000313" key="3">
    <source>
        <dbReference type="Proteomes" id="UP000249377"/>
    </source>
</evidence>
<reference evidence="2 3" key="1">
    <citation type="submission" date="2018-06" db="EMBL/GenBank/DDBJ databases">
        <title>Noncontiguous genome sequence of Ruminococcaceae bacterium ASD2818.</title>
        <authorList>
            <person name="Chaplin A.V."/>
            <person name="Sokolova S.R."/>
            <person name="Kochetkova T.O."/>
            <person name="Goltsov A.Y."/>
            <person name="Trofimov D.Y."/>
            <person name="Efimov B.A."/>
        </authorList>
    </citation>
    <scope>NUCLEOTIDE SEQUENCE [LARGE SCALE GENOMIC DNA]</scope>
    <source>
        <strain evidence="2 3">ASD2818</strain>
    </source>
</reference>
<protein>
    <submittedName>
        <fullName evidence="2">Glutamate synthase</fullName>
    </submittedName>
</protein>
<dbReference type="SUPFAM" id="SSF69336">
    <property type="entry name" value="Alpha subunit of glutamate synthase, C-terminal domain"/>
    <property type="match status" value="1"/>
</dbReference>
<dbReference type="GO" id="GO:0016491">
    <property type="term" value="F:oxidoreductase activity"/>
    <property type="evidence" value="ECO:0007669"/>
    <property type="project" value="InterPro"/>
</dbReference>
<accession>A0A328UE56</accession>
<proteinExistence type="predicted"/>
<dbReference type="AlphaFoldDB" id="A0A328UE56"/>
<evidence type="ECO:0000313" key="2">
    <source>
        <dbReference type="EMBL" id="RAQ29301.1"/>
    </source>
</evidence>
<dbReference type="RefSeq" id="WP_112332532.1">
    <property type="nucleotide sequence ID" value="NZ_QLYR01000003.1"/>
</dbReference>
<dbReference type="Proteomes" id="UP000249377">
    <property type="component" value="Unassembled WGS sequence"/>
</dbReference>
<dbReference type="PANTHER" id="PTHR39673:SF5">
    <property type="entry name" value="TUNGSTEN-CONTAINING FORMYLMETHANOFURAN DEHYDROGENASE 2 SUBUNIT C"/>
    <property type="match status" value="1"/>
</dbReference>
<keyword evidence="3" id="KW-1185">Reference proteome</keyword>
<organism evidence="2 3">
    <name type="scientific">Hydrogeniiclostridium mannosilyticum</name>
    <dbReference type="NCBI Taxonomy" id="2764322"/>
    <lineage>
        <taxon>Bacteria</taxon>
        <taxon>Bacillati</taxon>
        <taxon>Bacillota</taxon>
        <taxon>Clostridia</taxon>
        <taxon>Eubacteriales</taxon>
        <taxon>Acutalibacteraceae</taxon>
        <taxon>Hydrogeniiclostridium</taxon>
    </lineage>
</organism>
<comment type="caution">
    <text evidence="2">The sequence shown here is derived from an EMBL/GenBank/DDBJ whole genome shotgun (WGS) entry which is preliminary data.</text>
</comment>